<reference evidence="2" key="3">
    <citation type="journal article" date="2017" name="Nature">
        <title>Genome sequence of the progenitor of the wheat D genome Aegilops tauschii.</title>
        <authorList>
            <person name="Luo M.C."/>
            <person name="Gu Y.Q."/>
            <person name="Puiu D."/>
            <person name="Wang H."/>
            <person name="Twardziok S.O."/>
            <person name="Deal K.R."/>
            <person name="Huo N."/>
            <person name="Zhu T."/>
            <person name="Wang L."/>
            <person name="Wang Y."/>
            <person name="McGuire P.E."/>
            <person name="Liu S."/>
            <person name="Long H."/>
            <person name="Ramasamy R.K."/>
            <person name="Rodriguez J.C."/>
            <person name="Van S.L."/>
            <person name="Yuan L."/>
            <person name="Wang Z."/>
            <person name="Xia Z."/>
            <person name="Xiao L."/>
            <person name="Anderson O.D."/>
            <person name="Ouyang S."/>
            <person name="Liang Y."/>
            <person name="Zimin A.V."/>
            <person name="Pertea G."/>
            <person name="Qi P."/>
            <person name="Bennetzen J.L."/>
            <person name="Dai X."/>
            <person name="Dawson M.W."/>
            <person name="Muller H.G."/>
            <person name="Kugler K."/>
            <person name="Rivarola-Duarte L."/>
            <person name="Spannagl M."/>
            <person name="Mayer K.F.X."/>
            <person name="Lu F.H."/>
            <person name="Bevan M.W."/>
            <person name="Leroy P."/>
            <person name="Li P."/>
            <person name="You F.M."/>
            <person name="Sun Q."/>
            <person name="Liu Z."/>
            <person name="Lyons E."/>
            <person name="Wicker T."/>
            <person name="Salzberg S.L."/>
            <person name="Devos K.M."/>
            <person name="Dvorak J."/>
        </authorList>
    </citation>
    <scope>NUCLEOTIDE SEQUENCE [LARGE SCALE GENOMIC DNA]</scope>
    <source>
        <strain evidence="2">cv. AL8/78</strain>
    </source>
</reference>
<organism evidence="2 3">
    <name type="scientific">Aegilops tauschii subsp. strangulata</name>
    <name type="common">Goatgrass</name>
    <dbReference type="NCBI Taxonomy" id="200361"/>
    <lineage>
        <taxon>Eukaryota</taxon>
        <taxon>Viridiplantae</taxon>
        <taxon>Streptophyta</taxon>
        <taxon>Embryophyta</taxon>
        <taxon>Tracheophyta</taxon>
        <taxon>Spermatophyta</taxon>
        <taxon>Magnoliopsida</taxon>
        <taxon>Liliopsida</taxon>
        <taxon>Poales</taxon>
        <taxon>Poaceae</taxon>
        <taxon>BOP clade</taxon>
        <taxon>Pooideae</taxon>
        <taxon>Triticodae</taxon>
        <taxon>Triticeae</taxon>
        <taxon>Triticinae</taxon>
        <taxon>Aegilops</taxon>
    </lineage>
</organism>
<sequence>HFWLAHPRTIICGTSISSSLTAYSNPPDPAPGPVTCHTPTTRDRDAAMAALRDRGDAAIKLFGRTIPLLDAAAEVALQLRLPLPRGHRLIATSVLQEPFLLLLFFKLFFILLLPFCLMRV</sequence>
<dbReference type="Gramene" id="AET3Gv20428200.5">
    <property type="protein sequence ID" value="AET3Gv20428200.5"/>
    <property type="gene ID" value="AET3Gv20428200"/>
</dbReference>
<keyword evidence="3" id="KW-1185">Reference proteome</keyword>
<name>A0A453ER21_AEGTS</name>
<reference evidence="2" key="4">
    <citation type="submission" date="2019-03" db="UniProtKB">
        <authorList>
            <consortium name="EnsemblPlants"/>
        </authorList>
    </citation>
    <scope>IDENTIFICATION</scope>
</reference>
<evidence type="ECO:0000313" key="2">
    <source>
        <dbReference type="EnsemblPlants" id="AET3Gv20428200.5"/>
    </source>
</evidence>
<evidence type="ECO:0000313" key="3">
    <source>
        <dbReference type="Proteomes" id="UP000015105"/>
    </source>
</evidence>
<keyword evidence="1" id="KW-1133">Transmembrane helix</keyword>
<reference evidence="3" key="2">
    <citation type="journal article" date="2017" name="Nat. Plants">
        <title>The Aegilops tauschii genome reveals multiple impacts of transposons.</title>
        <authorList>
            <person name="Zhao G."/>
            <person name="Zou C."/>
            <person name="Li K."/>
            <person name="Wang K."/>
            <person name="Li T."/>
            <person name="Gao L."/>
            <person name="Zhang X."/>
            <person name="Wang H."/>
            <person name="Yang Z."/>
            <person name="Liu X."/>
            <person name="Jiang W."/>
            <person name="Mao L."/>
            <person name="Kong X."/>
            <person name="Jiao Y."/>
            <person name="Jia J."/>
        </authorList>
    </citation>
    <scope>NUCLEOTIDE SEQUENCE [LARGE SCALE GENOMIC DNA]</scope>
    <source>
        <strain evidence="3">cv. AL8/78</strain>
    </source>
</reference>
<reference evidence="2" key="5">
    <citation type="journal article" date="2021" name="G3 (Bethesda)">
        <title>Aegilops tauschii genome assembly Aet v5.0 features greater sequence contiguity and improved annotation.</title>
        <authorList>
            <person name="Wang L."/>
            <person name="Zhu T."/>
            <person name="Rodriguez J.C."/>
            <person name="Deal K.R."/>
            <person name="Dubcovsky J."/>
            <person name="McGuire P.E."/>
            <person name="Lux T."/>
            <person name="Spannagl M."/>
            <person name="Mayer K.F.X."/>
            <person name="Baldrich P."/>
            <person name="Meyers B.C."/>
            <person name="Huo N."/>
            <person name="Gu Y.Q."/>
            <person name="Zhou H."/>
            <person name="Devos K.M."/>
            <person name="Bennetzen J.L."/>
            <person name="Unver T."/>
            <person name="Budak H."/>
            <person name="Gulick P.J."/>
            <person name="Galiba G."/>
            <person name="Kalapos B."/>
            <person name="Nelson D.R."/>
            <person name="Li P."/>
            <person name="You F.M."/>
            <person name="Luo M.C."/>
            <person name="Dvorak J."/>
        </authorList>
    </citation>
    <scope>NUCLEOTIDE SEQUENCE [LARGE SCALE GENOMIC DNA]</scope>
    <source>
        <strain evidence="2">cv. AL8/78</strain>
    </source>
</reference>
<proteinExistence type="predicted"/>
<keyword evidence="1" id="KW-0812">Transmembrane</keyword>
<protein>
    <submittedName>
        <fullName evidence="2">Uncharacterized protein</fullName>
    </submittedName>
</protein>
<dbReference type="Proteomes" id="UP000015105">
    <property type="component" value="Chromosome 3D"/>
</dbReference>
<accession>A0A453ER21</accession>
<evidence type="ECO:0000256" key="1">
    <source>
        <dbReference type="SAM" id="Phobius"/>
    </source>
</evidence>
<keyword evidence="1" id="KW-0472">Membrane</keyword>
<dbReference type="AlphaFoldDB" id="A0A453ER21"/>
<dbReference type="EnsemblPlants" id="AET3Gv20428200.5">
    <property type="protein sequence ID" value="AET3Gv20428200.5"/>
    <property type="gene ID" value="AET3Gv20428200"/>
</dbReference>
<feature type="transmembrane region" description="Helical" evidence="1">
    <location>
        <begin position="99"/>
        <end position="118"/>
    </location>
</feature>
<reference evidence="3" key="1">
    <citation type="journal article" date="2014" name="Science">
        <title>Ancient hybridizations among the ancestral genomes of bread wheat.</title>
        <authorList>
            <consortium name="International Wheat Genome Sequencing Consortium,"/>
            <person name="Marcussen T."/>
            <person name="Sandve S.R."/>
            <person name="Heier L."/>
            <person name="Spannagl M."/>
            <person name="Pfeifer M."/>
            <person name="Jakobsen K.S."/>
            <person name="Wulff B.B."/>
            <person name="Steuernagel B."/>
            <person name="Mayer K.F."/>
            <person name="Olsen O.A."/>
        </authorList>
    </citation>
    <scope>NUCLEOTIDE SEQUENCE [LARGE SCALE GENOMIC DNA]</scope>
    <source>
        <strain evidence="3">cv. AL8/78</strain>
    </source>
</reference>